<evidence type="ECO:0000313" key="3">
    <source>
        <dbReference type="EMBL" id="BCX89018.1"/>
    </source>
</evidence>
<dbReference type="NCBIfam" id="TIGR00252">
    <property type="entry name" value="YraN family protein"/>
    <property type="match status" value="1"/>
</dbReference>
<reference evidence="4" key="1">
    <citation type="journal article" date="2024" name="Int. J. Syst. Evol. Microbiol.">
        <title>Methylomarinovum tepidoasis sp. nov., a moderately thermophilic methanotroph of the family Methylothermaceae isolated from a deep-sea hydrothermal field.</title>
        <authorList>
            <person name="Hirayama H."/>
            <person name="Takaki Y."/>
            <person name="Abe M."/>
            <person name="Miyazaki M."/>
            <person name="Uematsu K."/>
            <person name="Matsui Y."/>
            <person name="Takai K."/>
        </authorList>
    </citation>
    <scope>NUCLEOTIDE SEQUENCE [LARGE SCALE GENOMIC DNA]</scope>
    <source>
        <strain evidence="4">IN45</strain>
    </source>
</reference>
<dbReference type="InterPro" id="IPR011856">
    <property type="entry name" value="tRNA_endonuc-like_dom_sf"/>
</dbReference>
<dbReference type="PANTHER" id="PTHR34039">
    <property type="entry name" value="UPF0102 PROTEIN YRAN"/>
    <property type="match status" value="1"/>
</dbReference>
<dbReference type="HAMAP" id="MF_00048">
    <property type="entry name" value="UPF0102"/>
    <property type="match status" value="1"/>
</dbReference>
<dbReference type="GO" id="GO:0003676">
    <property type="term" value="F:nucleic acid binding"/>
    <property type="evidence" value="ECO:0007669"/>
    <property type="project" value="InterPro"/>
</dbReference>
<evidence type="ECO:0000313" key="4">
    <source>
        <dbReference type="Proteomes" id="UP001321450"/>
    </source>
</evidence>
<dbReference type="Proteomes" id="UP001321450">
    <property type="component" value="Chromosome"/>
</dbReference>
<comment type="similarity">
    <text evidence="1 2">Belongs to the UPF0102 family.</text>
</comment>
<keyword evidence="4" id="KW-1185">Reference proteome</keyword>
<accession>A0AAU9CFK1</accession>
<dbReference type="Pfam" id="PF02021">
    <property type="entry name" value="UPF0102"/>
    <property type="match status" value="1"/>
</dbReference>
<dbReference type="KEGG" id="meiy:MIN45_P1388"/>
<dbReference type="InterPro" id="IPR011335">
    <property type="entry name" value="Restrct_endonuc-II-like"/>
</dbReference>
<dbReference type="NCBIfam" id="NF009150">
    <property type="entry name" value="PRK12497.1-3"/>
    <property type="match status" value="1"/>
</dbReference>
<dbReference type="EMBL" id="AP024718">
    <property type="protein sequence ID" value="BCX89018.1"/>
    <property type="molecule type" value="Genomic_DNA"/>
</dbReference>
<keyword evidence="3" id="KW-0378">Hydrolase</keyword>
<sequence length="121" mass="13841">MPRRTPSDIGRAAEDAALAWLQRRGLTLVARNWRWRGGEIDLILREGEWLVFVEVRCRRPNAFADGAASIDRCKQRRLRQGAALFLARHGDCPARFDVVALTPDRNGYRIEWIRNAIEGEG</sequence>
<proteinExistence type="inferred from homology"/>
<organism evidence="3 4">
    <name type="scientific">Methylomarinovum tepidoasis</name>
    <dbReference type="NCBI Taxonomy" id="2840183"/>
    <lineage>
        <taxon>Bacteria</taxon>
        <taxon>Pseudomonadati</taxon>
        <taxon>Pseudomonadota</taxon>
        <taxon>Gammaproteobacteria</taxon>
        <taxon>Methylococcales</taxon>
        <taxon>Methylothermaceae</taxon>
        <taxon>Methylomarinovum</taxon>
    </lineage>
</organism>
<dbReference type="InterPro" id="IPR003509">
    <property type="entry name" value="UPF0102_YraN-like"/>
</dbReference>
<dbReference type="PANTHER" id="PTHR34039:SF1">
    <property type="entry name" value="UPF0102 PROTEIN YRAN"/>
    <property type="match status" value="1"/>
</dbReference>
<keyword evidence="3" id="KW-0255">Endonuclease</keyword>
<dbReference type="GO" id="GO:0004519">
    <property type="term" value="F:endonuclease activity"/>
    <property type="evidence" value="ECO:0007669"/>
    <property type="project" value="UniProtKB-KW"/>
</dbReference>
<protein>
    <recommendedName>
        <fullName evidence="2">UPF0102 protein MIN45_P1388</fullName>
    </recommendedName>
</protein>
<dbReference type="AlphaFoldDB" id="A0AAU9CFK1"/>
<gene>
    <name evidence="3" type="ORF">MIN45_P1388</name>
</gene>
<evidence type="ECO:0000256" key="1">
    <source>
        <dbReference type="ARBA" id="ARBA00006738"/>
    </source>
</evidence>
<dbReference type="SUPFAM" id="SSF52980">
    <property type="entry name" value="Restriction endonuclease-like"/>
    <property type="match status" value="1"/>
</dbReference>
<dbReference type="Gene3D" id="3.40.1350.10">
    <property type="match status" value="1"/>
</dbReference>
<keyword evidence="3" id="KW-0540">Nuclease</keyword>
<name>A0AAU9CFK1_9GAMM</name>
<evidence type="ECO:0000256" key="2">
    <source>
        <dbReference type="HAMAP-Rule" id="MF_00048"/>
    </source>
</evidence>
<dbReference type="RefSeq" id="WP_286291271.1">
    <property type="nucleotide sequence ID" value="NZ_AP024718.1"/>
</dbReference>